<feature type="chain" id="PRO_5010193967" description="Cupin" evidence="1">
    <location>
        <begin position="26"/>
        <end position="147"/>
    </location>
</feature>
<evidence type="ECO:0000313" key="3">
    <source>
        <dbReference type="Proteomes" id="UP000183223"/>
    </source>
</evidence>
<dbReference type="EMBL" id="FMWJ01000001">
    <property type="protein sequence ID" value="SCZ50928.1"/>
    <property type="molecule type" value="Genomic_DNA"/>
</dbReference>
<keyword evidence="3" id="KW-1185">Reference proteome</keyword>
<proteinExistence type="predicted"/>
<dbReference type="AlphaFoldDB" id="A0A1G5PN75"/>
<dbReference type="GeneID" id="45654539"/>
<accession>A0A1G5PN75</accession>
<sequence length="147" mass="16154">MRLSIQTLSIFTSFAFLIVPFFTQAHDSNTAAGINVEKLLETEKSWDGVFYQEYPKGTPQLSILKITIAPNTSLDWHEHPVPNAAYVLDGVLTAEKKSSGEKRLLKAGEVVSEMVDSAHRGYTGKEGVTLLVFYAGQKGIPLSKPVK</sequence>
<dbReference type="Gene3D" id="2.60.120.10">
    <property type="entry name" value="Jelly Rolls"/>
    <property type="match status" value="1"/>
</dbReference>
<dbReference type="InterPro" id="IPR011051">
    <property type="entry name" value="RmlC_Cupin_sf"/>
</dbReference>
<dbReference type="InterPro" id="IPR014710">
    <property type="entry name" value="RmlC-like_jellyroll"/>
</dbReference>
<name>A0A1G5PN75_PHOLU</name>
<gene>
    <name evidence="2" type="ORF">SAMN02982990_00001</name>
</gene>
<evidence type="ECO:0000313" key="2">
    <source>
        <dbReference type="EMBL" id="SCZ50928.1"/>
    </source>
</evidence>
<dbReference type="RefSeq" id="WP_049581410.1">
    <property type="nucleotide sequence ID" value="NZ_CAWQXX010000035.1"/>
</dbReference>
<dbReference type="SUPFAM" id="SSF51182">
    <property type="entry name" value="RmlC-like cupins"/>
    <property type="match status" value="1"/>
</dbReference>
<protein>
    <recommendedName>
        <fullName evidence="4">Cupin</fullName>
    </recommendedName>
</protein>
<evidence type="ECO:0000256" key="1">
    <source>
        <dbReference type="SAM" id="SignalP"/>
    </source>
</evidence>
<reference evidence="3" key="1">
    <citation type="submission" date="2016-10" db="EMBL/GenBank/DDBJ databases">
        <authorList>
            <person name="Varghese N."/>
            <person name="Submissions S."/>
        </authorList>
    </citation>
    <scope>NUCLEOTIDE SEQUENCE [LARGE SCALE GENOMIC DNA]</scope>
    <source>
        <strain evidence="3">ATCC 29999</strain>
    </source>
</reference>
<dbReference type="OrthoDB" id="287220at2"/>
<keyword evidence="1" id="KW-0732">Signal</keyword>
<evidence type="ECO:0008006" key="4">
    <source>
        <dbReference type="Google" id="ProtNLM"/>
    </source>
</evidence>
<feature type="signal peptide" evidence="1">
    <location>
        <begin position="1"/>
        <end position="25"/>
    </location>
</feature>
<organism evidence="2 3">
    <name type="scientific">Photorhabdus luminescens</name>
    <name type="common">Xenorhabdus luminescens</name>
    <dbReference type="NCBI Taxonomy" id="29488"/>
    <lineage>
        <taxon>Bacteria</taxon>
        <taxon>Pseudomonadati</taxon>
        <taxon>Pseudomonadota</taxon>
        <taxon>Gammaproteobacteria</taxon>
        <taxon>Enterobacterales</taxon>
        <taxon>Morganellaceae</taxon>
        <taxon>Photorhabdus</taxon>
    </lineage>
</organism>
<dbReference type="STRING" id="29488.KS18_02935"/>
<dbReference type="CDD" id="cd02236">
    <property type="entry name" value="cupin_CV2614-like"/>
    <property type="match status" value="1"/>
</dbReference>
<dbReference type="Proteomes" id="UP000183223">
    <property type="component" value="Unassembled WGS sequence"/>
</dbReference>